<accession>A0A2H0UDI1</accession>
<proteinExistence type="predicted"/>
<name>A0A2H0UDI1_9BACT</name>
<evidence type="ECO:0000259" key="1">
    <source>
        <dbReference type="Pfam" id="PF12705"/>
    </source>
</evidence>
<comment type="caution">
    <text evidence="2">The sequence shown here is derived from an EMBL/GenBank/DDBJ whole genome shotgun (WGS) entry which is preliminary data.</text>
</comment>
<dbReference type="InterPro" id="IPR038726">
    <property type="entry name" value="PDDEXK_AddAB-type"/>
</dbReference>
<gene>
    <name evidence="2" type="ORF">COU18_03630</name>
</gene>
<dbReference type="EMBL" id="PFBK01000008">
    <property type="protein sequence ID" value="PIR83736.1"/>
    <property type="molecule type" value="Genomic_DNA"/>
</dbReference>
<organism evidence="2 3">
    <name type="scientific">Candidatus Kaiserbacteria bacterium CG10_big_fil_rev_8_21_14_0_10_51_14</name>
    <dbReference type="NCBI Taxonomy" id="1974610"/>
    <lineage>
        <taxon>Bacteria</taxon>
        <taxon>Candidatus Kaiseribacteriota</taxon>
    </lineage>
</organism>
<sequence length="261" mass="29856">MTFLRNPLAWYKRYVEKVYDTPSTPSSFVGRAGHVALQHFYGGIGKEGAIELGLEYLRSVPDFEINFGKAASRLAKKQKRQAMERDYMQAIGFYLARPPKYDVLGVEVVANAEVEGLALPIKAISDLVVVSKENPNALDIVDHKFVDSFSKDRARKTLFVIQAIFNYYTVTQLYGKPVRRFIIHECKKKKNADGGAQMRKYVIDFADHREEFVVFHRLLNDATAEIARQRVYLPNPSDMFEGENSFDIYRLGLVEEERGDT</sequence>
<dbReference type="Pfam" id="PF12705">
    <property type="entry name" value="PDDEXK_1"/>
    <property type="match status" value="1"/>
</dbReference>
<evidence type="ECO:0000313" key="3">
    <source>
        <dbReference type="Proteomes" id="UP000231192"/>
    </source>
</evidence>
<evidence type="ECO:0000313" key="2">
    <source>
        <dbReference type="EMBL" id="PIR83736.1"/>
    </source>
</evidence>
<feature type="domain" description="PD-(D/E)XK endonuclease-like" evidence="1">
    <location>
        <begin position="2"/>
        <end position="237"/>
    </location>
</feature>
<dbReference type="AlphaFoldDB" id="A0A2H0UDI1"/>
<dbReference type="Proteomes" id="UP000231192">
    <property type="component" value="Unassembled WGS sequence"/>
</dbReference>
<reference evidence="3" key="1">
    <citation type="submission" date="2017-09" db="EMBL/GenBank/DDBJ databases">
        <title>Depth-based differentiation of microbial function through sediment-hosted aquifers and enrichment of novel symbionts in the deep terrestrial subsurface.</title>
        <authorList>
            <person name="Probst A.J."/>
            <person name="Ladd B."/>
            <person name="Jarett J.K."/>
            <person name="Geller-Mcgrath D.E."/>
            <person name="Sieber C.M.K."/>
            <person name="Emerson J.B."/>
            <person name="Anantharaman K."/>
            <person name="Thomas B.C."/>
            <person name="Malmstrom R."/>
            <person name="Stieglmeier M."/>
            <person name="Klingl A."/>
            <person name="Woyke T."/>
            <person name="Ryan C.M."/>
            <person name="Banfield J.F."/>
        </authorList>
    </citation>
    <scope>NUCLEOTIDE SEQUENCE [LARGE SCALE GENOMIC DNA]</scope>
</reference>
<protein>
    <recommendedName>
        <fullName evidence="1">PD-(D/E)XK endonuclease-like domain-containing protein</fullName>
    </recommendedName>
</protein>